<dbReference type="OrthoDB" id="9813151at2"/>
<feature type="region of interest" description="Disordered" evidence="6">
    <location>
        <begin position="1"/>
        <end position="26"/>
    </location>
</feature>
<dbReference type="PROSITE" id="PS50109">
    <property type="entry name" value="HIS_KIN"/>
    <property type="match status" value="1"/>
</dbReference>
<feature type="transmembrane region" description="Helical" evidence="7">
    <location>
        <begin position="60"/>
        <end position="80"/>
    </location>
</feature>
<dbReference type="EMBL" id="PJNW01000009">
    <property type="protein sequence ID" value="PKR89004.1"/>
    <property type="molecule type" value="Genomic_DNA"/>
</dbReference>
<dbReference type="InterPro" id="IPR005467">
    <property type="entry name" value="His_kinase_dom"/>
</dbReference>
<gene>
    <name evidence="9" type="ORF">CXZ10_12910</name>
</gene>
<protein>
    <recommendedName>
        <fullName evidence="2">histidine kinase</fullName>
        <ecNumber evidence="2">2.7.13.3</ecNumber>
    </recommendedName>
</protein>
<feature type="transmembrane region" description="Helical" evidence="7">
    <location>
        <begin position="151"/>
        <end position="168"/>
    </location>
</feature>
<dbReference type="InterPro" id="IPR003661">
    <property type="entry name" value="HisK_dim/P_dom"/>
</dbReference>
<keyword evidence="7" id="KW-0812">Transmembrane</keyword>
<evidence type="ECO:0000256" key="5">
    <source>
        <dbReference type="ARBA" id="ARBA00022777"/>
    </source>
</evidence>
<dbReference type="Pfam" id="PF00512">
    <property type="entry name" value="HisKA"/>
    <property type="match status" value="1"/>
</dbReference>
<feature type="transmembrane region" description="Helical" evidence="7">
    <location>
        <begin position="199"/>
        <end position="220"/>
    </location>
</feature>
<dbReference type="InterPro" id="IPR036097">
    <property type="entry name" value="HisK_dim/P_sf"/>
</dbReference>
<dbReference type="SUPFAM" id="SSF47384">
    <property type="entry name" value="Homodimeric domain of signal transducing histidine kinase"/>
    <property type="match status" value="1"/>
</dbReference>
<accession>A0A1I4WE81</accession>
<dbReference type="Proteomes" id="UP000233491">
    <property type="component" value="Unassembled WGS sequence"/>
</dbReference>
<evidence type="ECO:0000256" key="2">
    <source>
        <dbReference type="ARBA" id="ARBA00012438"/>
    </source>
</evidence>
<dbReference type="SUPFAM" id="SSF55874">
    <property type="entry name" value="ATPase domain of HSP90 chaperone/DNA topoisomerase II/histidine kinase"/>
    <property type="match status" value="1"/>
</dbReference>
<dbReference type="InterPro" id="IPR036890">
    <property type="entry name" value="HATPase_C_sf"/>
</dbReference>
<evidence type="ECO:0000256" key="4">
    <source>
        <dbReference type="ARBA" id="ARBA00022679"/>
    </source>
</evidence>
<feature type="transmembrane region" description="Helical" evidence="7">
    <location>
        <begin position="124"/>
        <end position="145"/>
    </location>
</feature>
<feature type="transmembrane region" description="Helical" evidence="7">
    <location>
        <begin position="175"/>
        <end position="193"/>
    </location>
</feature>
<sequence length="513" mass="56767">MILGSDQSQTARLEQNRQRSMRRRDVTRAVRDVRERLSSESGTRPAFDYEILLEYARNRLSSWLPVGLLILALGGTAAYWMTYQYVAVWAGAVFIAHTLIGLTARRFSQTPAGTVNLKYWRRQFLIAEAMFGLVFSALFFLPGAIFGGTGTFAFGALLTAIAVLAMVASNLPRAVVFSTLPIAIGGALKLAMGRGFVDYSMASFLVLAEVFFVLLAYRLYESTLTMMEFRVEKDALIAELEQAKVISDDSRRRAEEANLAKSRFLATMSHELRTPLNAILGFSEIMMNEVFGPVGNQHYKGYASDIHTSGQHLLKLINEILDLSRIEAGRYQINEEAVTLSFLAEECHHLLKLKAKSKNLTIVEQFEPNLPKIWADERAVRQIILNLLSNAVKFTQPGGEIRIRLGWTAGGGQYVSVRDNGPGIPENEIPIVLQAFGQGSLAIQTAEQGTGLGLPICVALMQMHDGTLDLQSKLREGTEVTITFPPSRVMEVMPPIEDGASAKGRRAGQRRYA</sequence>
<dbReference type="GO" id="GO:0005886">
    <property type="term" value="C:plasma membrane"/>
    <property type="evidence" value="ECO:0007669"/>
    <property type="project" value="TreeGrafter"/>
</dbReference>
<comment type="catalytic activity">
    <reaction evidence="1">
        <text>ATP + protein L-histidine = ADP + protein N-phospho-L-histidine.</text>
        <dbReference type="EC" id="2.7.13.3"/>
    </reaction>
</comment>
<dbReference type="Gene3D" id="3.30.565.10">
    <property type="entry name" value="Histidine kinase-like ATPase, C-terminal domain"/>
    <property type="match status" value="1"/>
</dbReference>
<dbReference type="RefSeq" id="WP_101289748.1">
    <property type="nucleotide sequence ID" value="NZ_FOUQ01000016.1"/>
</dbReference>
<dbReference type="PANTHER" id="PTHR43047:SF72">
    <property type="entry name" value="OSMOSENSING HISTIDINE PROTEIN KINASE SLN1"/>
    <property type="match status" value="1"/>
</dbReference>
<comment type="caution">
    <text evidence="9">The sequence shown here is derived from an EMBL/GenBank/DDBJ whole genome shotgun (WGS) entry which is preliminary data.</text>
</comment>
<reference evidence="9 10" key="1">
    <citation type="submission" date="2017-12" db="EMBL/GenBank/DDBJ databases">
        <title>Anaerobic carbon monoxide metabolism by Pleomorphomonas carboxyditropha sp. nov., a new mesophilic hydrogenogenic carboxidotroph.</title>
        <authorList>
            <person name="Esquivel-Elizondo S."/>
            <person name="Krajmalnik-Brown R."/>
        </authorList>
    </citation>
    <scope>NUCLEOTIDE SEQUENCE [LARGE SCALE GENOMIC DNA]</scope>
    <source>
        <strain evidence="9 10">R5-392</strain>
    </source>
</reference>
<dbReference type="AlphaFoldDB" id="A0A1I4WE81"/>
<dbReference type="GO" id="GO:0000155">
    <property type="term" value="F:phosphorelay sensor kinase activity"/>
    <property type="evidence" value="ECO:0007669"/>
    <property type="project" value="InterPro"/>
</dbReference>
<dbReference type="PANTHER" id="PTHR43047">
    <property type="entry name" value="TWO-COMPONENT HISTIDINE PROTEIN KINASE"/>
    <property type="match status" value="1"/>
</dbReference>
<dbReference type="InterPro" id="IPR003594">
    <property type="entry name" value="HATPase_dom"/>
</dbReference>
<evidence type="ECO:0000256" key="7">
    <source>
        <dbReference type="SAM" id="Phobius"/>
    </source>
</evidence>
<evidence type="ECO:0000256" key="1">
    <source>
        <dbReference type="ARBA" id="ARBA00000085"/>
    </source>
</evidence>
<name>A0A1I4WE81_9HYPH</name>
<dbReference type="Gene3D" id="1.10.287.130">
    <property type="match status" value="1"/>
</dbReference>
<dbReference type="EC" id="2.7.13.3" evidence="2"/>
<keyword evidence="5 9" id="KW-0418">Kinase</keyword>
<keyword evidence="7" id="KW-1133">Transmembrane helix</keyword>
<keyword evidence="7" id="KW-0472">Membrane</keyword>
<evidence type="ECO:0000256" key="3">
    <source>
        <dbReference type="ARBA" id="ARBA00022553"/>
    </source>
</evidence>
<dbReference type="GO" id="GO:0009927">
    <property type="term" value="F:histidine phosphotransfer kinase activity"/>
    <property type="evidence" value="ECO:0007669"/>
    <property type="project" value="TreeGrafter"/>
</dbReference>
<dbReference type="CDD" id="cd00075">
    <property type="entry name" value="HATPase"/>
    <property type="match status" value="1"/>
</dbReference>
<evidence type="ECO:0000256" key="6">
    <source>
        <dbReference type="SAM" id="MobiDB-lite"/>
    </source>
</evidence>
<feature type="transmembrane region" description="Helical" evidence="7">
    <location>
        <begin position="86"/>
        <end position="104"/>
    </location>
</feature>
<keyword evidence="4" id="KW-0808">Transferase</keyword>
<dbReference type="Pfam" id="PF02518">
    <property type="entry name" value="HATPase_c"/>
    <property type="match status" value="1"/>
</dbReference>
<dbReference type="SMART" id="SM00387">
    <property type="entry name" value="HATPase_c"/>
    <property type="match status" value="1"/>
</dbReference>
<evidence type="ECO:0000259" key="8">
    <source>
        <dbReference type="PROSITE" id="PS50109"/>
    </source>
</evidence>
<dbReference type="SMART" id="SM00388">
    <property type="entry name" value="HisKA"/>
    <property type="match status" value="1"/>
</dbReference>
<feature type="region of interest" description="Disordered" evidence="6">
    <location>
        <begin position="494"/>
        <end position="513"/>
    </location>
</feature>
<keyword evidence="10" id="KW-1185">Reference proteome</keyword>
<dbReference type="InterPro" id="IPR004358">
    <property type="entry name" value="Sig_transdc_His_kin-like_C"/>
</dbReference>
<proteinExistence type="predicted"/>
<evidence type="ECO:0000313" key="9">
    <source>
        <dbReference type="EMBL" id="PKR89004.1"/>
    </source>
</evidence>
<feature type="compositionally biased region" description="Basic residues" evidence="6">
    <location>
        <begin position="503"/>
        <end position="513"/>
    </location>
</feature>
<feature type="domain" description="Histidine kinase" evidence="8">
    <location>
        <begin position="267"/>
        <end position="488"/>
    </location>
</feature>
<evidence type="ECO:0000313" key="10">
    <source>
        <dbReference type="Proteomes" id="UP000233491"/>
    </source>
</evidence>
<dbReference type="CDD" id="cd00082">
    <property type="entry name" value="HisKA"/>
    <property type="match status" value="1"/>
</dbReference>
<dbReference type="PRINTS" id="PR00344">
    <property type="entry name" value="BCTRLSENSOR"/>
</dbReference>
<organism evidence="9 10">
    <name type="scientific">Pleomorphomonas diazotrophica</name>
    <dbReference type="NCBI Taxonomy" id="1166257"/>
    <lineage>
        <taxon>Bacteria</taxon>
        <taxon>Pseudomonadati</taxon>
        <taxon>Pseudomonadota</taxon>
        <taxon>Alphaproteobacteria</taxon>
        <taxon>Hyphomicrobiales</taxon>
        <taxon>Pleomorphomonadaceae</taxon>
        <taxon>Pleomorphomonas</taxon>
    </lineage>
</organism>
<keyword evidence="3" id="KW-0597">Phosphoprotein</keyword>
<feature type="compositionally biased region" description="Polar residues" evidence="6">
    <location>
        <begin position="1"/>
        <end position="13"/>
    </location>
</feature>